<sequence length="64" mass="7501">MDHLFETMIQFRRVRCGLAPKTVERGGLYNHTSHVKERPQLLEVLPKGALSEQFLEHVYMFDSL</sequence>
<proteinExistence type="predicted"/>
<organism evidence="1 2">
    <name type="scientific">Dreissena polymorpha</name>
    <name type="common">Zebra mussel</name>
    <name type="synonym">Mytilus polymorpha</name>
    <dbReference type="NCBI Taxonomy" id="45954"/>
    <lineage>
        <taxon>Eukaryota</taxon>
        <taxon>Metazoa</taxon>
        <taxon>Spiralia</taxon>
        <taxon>Lophotrochozoa</taxon>
        <taxon>Mollusca</taxon>
        <taxon>Bivalvia</taxon>
        <taxon>Autobranchia</taxon>
        <taxon>Heteroconchia</taxon>
        <taxon>Euheterodonta</taxon>
        <taxon>Imparidentia</taxon>
        <taxon>Neoheterodontei</taxon>
        <taxon>Myida</taxon>
        <taxon>Dreissenoidea</taxon>
        <taxon>Dreissenidae</taxon>
        <taxon>Dreissena</taxon>
    </lineage>
</organism>
<keyword evidence="2" id="KW-1185">Reference proteome</keyword>
<comment type="caution">
    <text evidence="1">The sequence shown here is derived from an EMBL/GenBank/DDBJ whole genome shotgun (WGS) entry which is preliminary data.</text>
</comment>
<reference evidence="1" key="1">
    <citation type="journal article" date="2019" name="bioRxiv">
        <title>The Genome of the Zebra Mussel, Dreissena polymorpha: A Resource for Invasive Species Research.</title>
        <authorList>
            <person name="McCartney M.A."/>
            <person name="Auch B."/>
            <person name="Kono T."/>
            <person name="Mallez S."/>
            <person name="Zhang Y."/>
            <person name="Obille A."/>
            <person name="Becker A."/>
            <person name="Abrahante J.E."/>
            <person name="Garbe J."/>
            <person name="Badalamenti J.P."/>
            <person name="Herman A."/>
            <person name="Mangelson H."/>
            <person name="Liachko I."/>
            <person name="Sullivan S."/>
            <person name="Sone E.D."/>
            <person name="Koren S."/>
            <person name="Silverstein K.A.T."/>
            <person name="Beckman K.B."/>
            <person name="Gohl D.M."/>
        </authorList>
    </citation>
    <scope>NUCLEOTIDE SEQUENCE</scope>
    <source>
        <strain evidence="1">Duluth1</strain>
        <tissue evidence="1">Whole animal</tissue>
    </source>
</reference>
<accession>A0A9D3YKY1</accession>
<gene>
    <name evidence="1" type="ORF">DPMN_075724</name>
</gene>
<dbReference type="AlphaFoldDB" id="A0A9D3YKY1"/>
<evidence type="ECO:0000313" key="2">
    <source>
        <dbReference type="Proteomes" id="UP000828390"/>
    </source>
</evidence>
<protein>
    <submittedName>
        <fullName evidence="1">Uncharacterized protein</fullName>
    </submittedName>
</protein>
<dbReference type="Proteomes" id="UP000828390">
    <property type="component" value="Unassembled WGS sequence"/>
</dbReference>
<reference evidence="1" key="2">
    <citation type="submission" date="2020-11" db="EMBL/GenBank/DDBJ databases">
        <authorList>
            <person name="McCartney M.A."/>
            <person name="Auch B."/>
            <person name="Kono T."/>
            <person name="Mallez S."/>
            <person name="Becker A."/>
            <person name="Gohl D.M."/>
            <person name="Silverstein K.A.T."/>
            <person name="Koren S."/>
            <person name="Bechman K.B."/>
            <person name="Herman A."/>
            <person name="Abrahante J.E."/>
            <person name="Garbe J."/>
        </authorList>
    </citation>
    <scope>NUCLEOTIDE SEQUENCE</scope>
    <source>
        <strain evidence="1">Duluth1</strain>
        <tissue evidence="1">Whole animal</tissue>
    </source>
</reference>
<evidence type="ECO:0000313" key="1">
    <source>
        <dbReference type="EMBL" id="KAH3700745.1"/>
    </source>
</evidence>
<dbReference type="EMBL" id="JAIWYP010000015">
    <property type="protein sequence ID" value="KAH3700745.1"/>
    <property type="molecule type" value="Genomic_DNA"/>
</dbReference>
<name>A0A9D3YKY1_DREPO</name>